<gene>
    <name evidence="6" type="ORF">PPNO1_LOCUS8520</name>
</gene>
<dbReference type="OrthoDB" id="3934656at2759"/>
<dbReference type="InterPro" id="IPR050121">
    <property type="entry name" value="Cytochrome_P450_monoxygenase"/>
</dbReference>
<keyword evidence="3 5" id="KW-0479">Metal-binding</keyword>
<comment type="caution">
    <text evidence="6">The sequence shown here is derived from an EMBL/GenBank/DDBJ whole genome shotgun (WGS) entry which is preliminary data.</text>
</comment>
<keyword evidence="5" id="KW-0503">Monooxygenase</keyword>
<dbReference type="SUPFAM" id="SSF48264">
    <property type="entry name" value="Cytochrome P450"/>
    <property type="match status" value="1"/>
</dbReference>
<dbReference type="PRINTS" id="PR00463">
    <property type="entry name" value="EP450I"/>
</dbReference>
<evidence type="ECO:0000256" key="2">
    <source>
        <dbReference type="ARBA" id="ARBA00022617"/>
    </source>
</evidence>
<dbReference type="PANTHER" id="PTHR24305:SF190">
    <property type="entry name" value="P450, PUTATIVE (EUROFUNG)-RELATED"/>
    <property type="match status" value="1"/>
</dbReference>
<comment type="similarity">
    <text evidence="5">Belongs to the cytochrome P450 family.</text>
</comment>
<evidence type="ECO:0000256" key="4">
    <source>
        <dbReference type="ARBA" id="ARBA00023004"/>
    </source>
</evidence>
<keyword evidence="2 5" id="KW-0349">Heme</keyword>
<evidence type="ECO:0000313" key="7">
    <source>
        <dbReference type="Proteomes" id="UP000838763"/>
    </source>
</evidence>
<dbReference type="GO" id="GO:0016705">
    <property type="term" value="F:oxidoreductase activity, acting on paired donors, with incorporation or reduction of molecular oxygen"/>
    <property type="evidence" value="ECO:0007669"/>
    <property type="project" value="InterPro"/>
</dbReference>
<dbReference type="EMBL" id="CALLCH030000019">
    <property type="protein sequence ID" value="CAI4218950.1"/>
    <property type="molecule type" value="Genomic_DNA"/>
</dbReference>
<keyword evidence="7" id="KW-1185">Reference proteome</keyword>
<proteinExistence type="inferred from homology"/>
<dbReference type="GO" id="GO:0020037">
    <property type="term" value="F:heme binding"/>
    <property type="evidence" value="ECO:0007669"/>
    <property type="project" value="InterPro"/>
</dbReference>
<dbReference type="InterPro" id="IPR002401">
    <property type="entry name" value="Cyt_P450_E_grp-I"/>
</dbReference>
<dbReference type="Pfam" id="PF00067">
    <property type="entry name" value="p450"/>
    <property type="match status" value="1"/>
</dbReference>
<protein>
    <submittedName>
        <fullName evidence="6">Uncharacterized protein</fullName>
    </submittedName>
</protein>
<dbReference type="AlphaFoldDB" id="A0A9P1MDJ3"/>
<evidence type="ECO:0000256" key="5">
    <source>
        <dbReference type="RuleBase" id="RU000461"/>
    </source>
</evidence>
<evidence type="ECO:0000256" key="3">
    <source>
        <dbReference type="ARBA" id="ARBA00022723"/>
    </source>
</evidence>
<comment type="cofactor">
    <cofactor evidence="1">
        <name>heme</name>
        <dbReference type="ChEBI" id="CHEBI:30413"/>
    </cofactor>
</comment>
<dbReference type="Proteomes" id="UP000838763">
    <property type="component" value="Unassembled WGS sequence"/>
</dbReference>
<dbReference type="PROSITE" id="PS00086">
    <property type="entry name" value="CYTOCHROME_P450"/>
    <property type="match status" value="1"/>
</dbReference>
<dbReference type="PANTHER" id="PTHR24305">
    <property type="entry name" value="CYTOCHROME P450"/>
    <property type="match status" value="1"/>
</dbReference>
<name>A0A9P1MDJ3_9PEZI</name>
<dbReference type="InterPro" id="IPR036396">
    <property type="entry name" value="Cyt_P450_sf"/>
</dbReference>
<dbReference type="InterPro" id="IPR017972">
    <property type="entry name" value="Cyt_P450_CS"/>
</dbReference>
<dbReference type="InterPro" id="IPR001128">
    <property type="entry name" value="Cyt_P450"/>
</dbReference>
<keyword evidence="5" id="KW-0560">Oxidoreductase</keyword>
<sequence>MSPWYQASGNPFSTLPNLFTEPNPHVHASSRRKIAAAYSMTSLVRLEPLVDECTTILEARLREFASADQTFDLSLWMQCFAFDVIGKITFGERFGFLDSGADIDGIMASLTEYLNHCARVGVFPEWHKTLFRRKMKSRSLSGVPNIRRFASTHLEAKSAKTQLGEDKDGPVDIITRLLSIQSEDPDKIGKDEILSTAVMNIGAGSDTTSIAKLREEIASYEVNGLLSNPVKFAEAQKMPYLQAVIKEALRVHPAAGLILGRVVPEGGALLAGQHFPPGFGQGSRTCIGKNISLMEISKVIPQIVRQFDLVPDTTSGNRSGKRRMCGSSRRKISTVNLVYLRKRE</sequence>
<reference evidence="6" key="1">
    <citation type="submission" date="2022-11" db="EMBL/GenBank/DDBJ databases">
        <authorList>
            <person name="Scott C."/>
            <person name="Bruce N."/>
        </authorList>
    </citation>
    <scope>NUCLEOTIDE SEQUENCE</scope>
</reference>
<dbReference type="GO" id="GO:0004497">
    <property type="term" value="F:monooxygenase activity"/>
    <property type="evidence" value="ECO:0007669"/>
    <property type="project" value="UniProtKB-KW"/>
</dbReference>
<dbReference type="GO" id="GO:0005506">
    <property type="term" value="F:iron ion binding"/>
    <property type="evidence" value="ECO:0007669"/>
    <property type="project" value="InterPro"/>
</dbReference>
<accession>A0A9P1MDJ3</accession>
<keyword evidence="4 5" id="KW-0408">Iron</keyword>
<dbReference type="Gene3D" id="1.10.630.10">
    <property type="entry name" value="Cytochrome P450"/>
    <property type="match status" value="1"/>
</dbReference>
<evidence type="ECO:0000313" key="6">
    <source>
        <dbReference type="EMBL" id="CAI4218950.1"/>
    </source>
</evidence>
<evidence type="ECO:0000256" key="1">
    <source>
        <dbReference type="ARBA" id="ARBA00001971"/>
    </source>
</evidence>
<organism evidence="6 7">
    <name type="scientific">Parascedosporium putredinis</name>
    <dbReference type="NCBI Taxonomy" id="1442378"/>
    <lineage>
        <taxon>Eukaryota</taxon>
        <taxon>Fungi</taxon>
        <taxon>Dikarya</taxon>
        <taxon>Ascomycota</taxon>
        <taxon>Pezizomycotina</taxon>
        <taxon>Sordariomycetes</taxon>
        <taxon>Hypocreomycetidae</taxon>
        <taxon>Microascales</taxon>
        <taxon>Microascaceae</taxon>
        <taxon>Parascedosporium</taxon>
    </lineage>
</organism>